<protein>
    <submittedName>
        <fullName evidence="1">Uncharacterized protein</fullName>
    </submittedName>
</protein>
<dbReference type="AlphaFoldDB" id="A0A0B2Q6S6"/>
<reference evidence="1" key="1">
    <citation type="submission" date="2014-07" db="EMBL/GenBank/DDBJ databases">
        <title>Identification of a novel salt tolerance gene in wild soybean by whole-genome sequencing.</title>
        <authorList>
            <person name="Lam H.-M."/>
            <person name="Qi X."/>
            <person name="Li M.-W."/>
            <person name="Liu X."/>
            <person name="Xie M."/>
            <person name="Ni M."/>
            <person name="Xu X."/>
        </authorList>
    </citation>
    <scope>NUCLEOTIDE SEQUENCE [LARGE SCALE GENOMIC DNA]</scope>
    <source>
        <tissue evidence="1">Root</tissue>
    </source>
</reference>
<gene>
    <name evidence="1" type="ORF">glysoja_045126</name>
</gene>
<proteinExistence type="predicted"/>
<evidence type="ECO:0000313" key="1">
    <source>
        <dbReference type="EMBL" id="KHN15527.1"/>
    </source>
</evidence>
<sequence>MVNLEGLLSTALIDYRGRSLHCDRDIAQGKLQGAVD</sequence>
<dbReference type="Proteomes" id="UP000053555">
    <property type="component" value="Unassembled WGS sequence"/>
</dbReference>
<organism evidence="1">
    <name type="scientific">Glycine soja</name>
    <name type="common">Wild soybean</name>
    <dbReference type="NCBI Taxonomy" id="3848"/>
    <lineage>
        <taxon>Eukaryota</taxon>
        <taxon>Viridiplantae</taxon>
        <taxon>Streptophyta</taxon>
        <taxon>Embryophyta</taxon>
        <taxon>Tracheophyta</taxon>
        <taxon>Spermatophyta</taxon>
        <taxon>Magnoliopsida</taxon>
        <taxon>eudicotyledons</taxon>
        <taxon>Gunneridae</taxon>
        <taxon>Pentapetalae</taxon>
        <taxon>rosids</taxon>
        <taxon>fabids</taxon>
        <taxon>Fabales</taxon>
        <taxon>Fabaceae</taxon>
        <taxon>Papilionoideae</taxon>
        <taxon>50 kb inversion clade</taxon>
        <taxon>NPAAA clade</taxon>
        <taxon>indigoferoid/millettioid clade</taxon>
        <taxon>Phaseoleae</taxon>
        <taxon>Glycine</taxon>
        <taxon>Glycine subgen. Soja</taxon>
    </lineage>
</organism>
<dbReference type="EMBL" id="KN660877">
    <property type="protein sequence ID" value="KHN15527.1"/>
    <property type="molecule type" value="Genomic_DNA"/>
</dbReference>
<accession>A0A0B2Q6S6</accession>
<name>A0A0B2Q6S6_GLYSO</name>